<evidence type="ECO:0000256" key="4">
    <source>
        <dbReference type="ARBA" id="ARBA00023125"/>
    </source>
</evidence>
<name>A0A2S4LZ32_9BURK</name>
<evidence type="ECO:0000313" key="8">
    <source>
        <dbReference type="EMBL" id="POR47714.1"/>
    </source>
</evidence>
<gene>
    <name evidence="8" type="ORF">B0G62_11789</name>
</gene>
<dbReference type="InterPro" id="IPR027444">
    <property type="entry name" value="H-NS_C_dom"/>
</dbReference>
<comment type="caution">
    <text evidence="8">The sequence shown here is derived from an EMBL/GenBank/DDBJ whole genome shotgun (WGS) entry which is preliminary data.</text>
</comment>
<evidence type="ECO:0000256" key="2">
    <source>
        <dbReference type="ARBA" id="ARBA00010610"/>
    </source>
</evidence>
<evidence type="ECO:0000259" key="7">
    <source>
        <dbReference type="SMART" id="SM00528"/>
    </source>
</evidence>
<dbReference type="EMBL" id="PQGA01000017">
    <property type="protein sequence ID" value="POR47714.1"/>
    <property type="molecule type" value="Genomic_DNA"/>
</dbReference>
<evidence type="ECO:0000256" key="3">
    <source>
        <dbReference type="ARBA" id="ARBA00022490"/>
    </source>
</evidence>
<keyword evidence="5" id="KW-0175">Coiled coil</keyword>
<feature type="compositionally biased region" description="Basic residues" evidence="6">
    <location>
        <begin position="55"/>
        <end position="65"/>
    </location>
</feature>
<keyword evidence="9" id="KW-1185">Reference proteome</keyword>
<dbReference type="Pfam" id="PF00816">
    <property type="entry name" value="Histone_HNS"/>
    <property type="match status" value="1"/>
</dbReference>
<feature type="coiled-coil region" evidence="5">
    <location>
        <begin position="2"/>
        <end position="36"/>
    </location>
</feature>
<dbReference type="RefSeq" id="WP_167401329.1">
    <property type="nucleotide sequence ID" value="NZ_PQGA01000017.1"/>
</dbReference>
<comment type="similarity">
    <text evidence="2">Belongs to the histone-like protein H-NS family.</text>
</comment>
<dbReference type="PANTHER" id="PTHR38097">
    <property type="match status" value="1"/>
</dbReference>
<dbReference type="SMART" id="SM00528">
    <property type="entry name" value="HNS"/>
    <property type="match status" value="1"/>
</dbReference>
<feature type="region of interest" description="Disordered" evidence="6">
    <location>
        <begin position="52"/>
        <end position="86"/>
    </location>
</feature>
<dbReference type="PANTHER" id="PTHR38097:SF2">
    <property type="entry name" value="DNA-BINDING PROTEIN STPA"/>
    <property type="match status" value="1"/>
</dbReference>
<dbReference type="SUPFAM" id="SSF81273">
    <property type="entry name" value="H-NS histone-like proteins"/>
    <property type="match status" value="1"/>
</dbReference>
<reference evidence="8 9" key="1">
    <citation type="submission" date="2018-01" db="EMBL/GenBank/DDBJ databases">
        <title>Genomic Encyclopedia of Type Strains, Phase III (KMG-III): the genomes of soil and plant-associated and newly described type strains.</title>
        <authorList>
            <person name="Whitman W."/>
        </authorList>
    </citation>
    <scope>NUCLEOTIDE SEQUENCE [LARGE SCALE GENOMIC DNA]</scope>
    <source>
        <strain evidence="8 9">JCM 18070</strain>
    </source>
</reference>
<comment type="subcellular location">
    <subcellularLocation>
        <location evidence="1">Cytoplasm</location>
        <location evidence="1">Nucleoid</location>
    </subcellularLocation>
</comment>
<dbReference type="Gene3D" id="4.10.430.30">
    <property type="match status" value="1"/>
</dbReference>
<proteinExistence type="inferred from homology"/>
<keyword evidence="4 8" id="KW-0238">DNA-binding</keyword>
<organism evidence="8 9">
    <name type="scientific">Paraburkholderia eburnea</name>
    <dbReference type="NCBI Taxonomy" id="1189126"/>
    <lineage>
        <taxon>Bacteria</taxon>
        <taxon>Pseudomonadati</taxon>
        <taxon>Pseudomonadota</taxon>
        <taxon>Betaproteobacteria</taxon>
        <taxon>Burkholderiales</taxon>
        <taxon>Burkholderiaceae</taxon>
        <taxon>Paraburkholderia</taxon>
    </lineage>
</organism>
<dbReference type="Proteomes" id="UP000237381">
    <property type="component" value="Unassembled WGS sequence"/>
</dbReference>
<accession>A0A2S4LZ32</accession>
<protein>
    <submittedName>
        <fullName evidence="8">DNA-binding protein H-NS</fullName>
    </submittedName>
</protein>
<dbReference type="GO" id="GO:0009295">
    <property type="term" value="C:nucleoid"/>
    <property type="evidence" value="ECO:0007669"/>
    <property type="project" value="UniProtKB-SubCell"/>
</dbReference>
<keyword evidence="3" id="KW-0963">Cytoplasm</keyword>
<dbReference type="AlphaFoldDB" id="A0A2S4LZ32"/>
<dbReference type="GO" id="GO:0003677">
    <property type="term" value="F:DNA binding"/>
    <property type="evidence" value="ECO:0007669"/>
    <property type="project" value="UniProtKB-KW"/>
</dbReference>
<evidence type="ECO:0000256" key="5">
    <source>
        <dbReference type="SAM" id="Coils"/>
    </source>
</evidence>
<evidence type="ECO:0000256" key="6">
    <source>
        <dbReference type="SAM" id="MobiDB-lite"/>
    </source>
</evidence>
<evidence type="ECO:0000313" key="9">
    <source>
        <dbReference type="Proteomes" id="UP000237381"/>
    </source>
</evidence>
<feature type="domain" description="DNA-binding protein H-NS-like C-terminal" evidence="7">
    <location>
        <begin position="62"/>
        <end position="101"/>
    </location>
</feature>
<evidence type="ECO:0000256" key="1">
    <source>
        <dbReference type="ARBA" id="ARBA00004453"/>
    </source>
</evidence>
<sequence length="103" mass="11779">MATKSGNNLAQMREQLAALQQQIEAAENEGRVKAIEQIHSIMDEYNLTPDDLVRKRTRGPNRKAAHPVEPKYLDPKTGATWSGRGREPVWIKGKNRERFLIEK</sequence>